<name>A0ABW4FVK5_9PSEU</name>
<gene>
    <name evidence="1" type="ORF">ACFSCY_34735</name>
</gene>
<accession>A0ABW4FVK5</accession>
<proteinExistence type="predicted"/>
<dbReference type="InterPro" id="IPR021903">
    <property type="entry name" value="DUF3515"/>
</dbReference>
<protein>
    <submittedName>
        <fullName evidence="1">DUF3515 domain-containing protein</fullName>
    </submittedName>
</protein>
<comment type="caution">
    <text evidence="1">The sequence shown here is derived from an EMBL/GenBank/DDBJ whole genome shotgun (WGS) entry which is preliminary data.</text>
</comment>
<dbReference type="Proteomes" id="UP001597145">
    <property type="component" value="Unassembled WGS sequence"/>
</dbReference>
<sequence length="189" mass="19194">MSSPVRSRLSTPVLIAIALPLLLAVAVAAIAITARVRGVGEPAPPDTGPLAVAPVDSPDATGPDCTTLLAALPAELPGSGALLAPRPVAQSDQLPGVRAWAAAPRPVVLRCGLPRPTELTPTSALLEINGVRWLQIDDGLPAPVQVSYIAVDRPVYVAVTTPVDAGSGPVQAVSDVVRTTLPVTPVRTG</sequence>
<reference evidence="2" key="1">
    <citation type="journal article" date="2019" name="Int. J. Syst. Evol. Microbiol.">
        <title>The Global Catalogue of Microorganisms (GCM) 10K type strain sequencing project: providing services to taxonomists for standard genome sequencing and annotation.</title>
        <authorList>
            <consortium name="The Broad Institute Genomics Platform"/>
            <consortium name="The Broad Institute Genome Sequencing Center for Infectious Disease"/>
            <person name="Wu L."/>
            <person name="Ma J."/>
        </authorList>
    </citation>
    <scope>NUCLEOTIDE SEQUENCE [LARGE SCALE GENOMIC DNA]</scope>
    <source>
        <strain evidence="2">JCM 12165</strain>
    </source>
</reference>
<dbReference type="Pfam" id="PF12028">
    <property type="entry name" value="DUF3515"/>
    <property type="match status" value="1"/>
</dbReference>
<evidence type="ECO:0000313" key="1">
    <source>
        <dbReference type="EMBL" id="MFD1534587.1"/>
    </source>
</evidence>
<evidence type="ECO:0000313" key="2">
    <source>
        <dbReference type="Proteomes" id="UP001597145"/>
    </source>
</evidence>
<keyword evidence="2" id="KW-1185">Reference proteome</keyword>
<dbReference type="RefSeq" id="WP_343981206.1">
    <property type="nucleotide sequence ID" value="NZ_BAAAJG010000013.1"/>
</dbReference>
<organism evidence="1 2">
    <name type="scientific">Pseudonocardia aurantiaca</name>
    <dbReference type="NCBI Taxonomy" id="75290"/>
    <lineage>
        <taxon>Bacteria</taxon>
        <taxon>Bacillati</taxon>
        <taxon>Actinomycetota</taxon>
        <taxon>Actinomycetes</taxon>
        <taxon>Pseudonocardiales</taxon>
        <taxon>Pseudonocardiaceae</taxon>
        <taxon>Pseudonocardia</taxon>
    </lineage>
</organism>
<dbReference type="EMBL" id="JBHUCP010000038">
    <property type="protein sequence ID" value="MFD1534587.1"/>
    <property type="molecule type" value="Genomic_DNA"/>
</dbReference>